<dbReference type="Proteomes" id="UP000796761">
    <property type="component" value="Unassembled WGS sequence"/>
</dbReference>
<evidence type="ECO:0000256" key="1">
    <source>
        <dbReference type="ARBA" id="ARBA00029457"/>
    </source>
</evidence>
<protein>
    <submittedName>
        <fullName evidence="2">Uncharacterized protein</fullName>
    </submittedName>
</protein>
<feature type="non-terminal residue" evidence="2">
    <location>
        <position position="1"/>
    </location>
</feature>
<dbReference type="PANTHER" id="PTHR31493:SF1">
    <property type="entry name" value="PROTEIN C19ORF12"/>
    <property type="match status" value="1"/>
</dbReference>
<proteinExistence type="inferred from homology"/>
<evidence type="ECO:0000313" key="3">
    <source>
        <dbReference type="Proteomes" id="UP000796761"/>
    </source>
</evidence>
<accession>A0A8K1D8L3</accession>
<dbReference type="PANTHER" id="PTHR31493">
    <property type="entry name" value="NAZO FAMILY MEMBER"/>
    <property type="match status" value="1"/>
</dbReference>
<dbReference type="EMBL" id="SWJQ01002609">
    <property type="protein sequence ID" value="TRZ06343.1"/>
    <property type="molecule type" value="Genomic_DNA"/>
</dbReference>
<reference evidence="2" key="1">
    <citation type="submission" date="2019-04" db="EMBL/GenBank/DDBJ databases">
        <title>Genome assembly of Zosterops borbonicus 15179.</title>
        <authorList>
            <person name="Leroy T."/>
            <person name="Anselmetti Y."/>
            <person name="Tilak M.-K."/>
            <person name="Nabholz B."/>
        </authorList>
    </citation>
    <scope>NUCLEOTIDE SEQUENCE</scope>
    <source>
        <strain evidence="2">HGM_15179</strain>
        <tissue evidence="2">Muscle</tissue>
    </source>
</reference>
<sequence length="148" mass="16138">MFAKSLRTGLHLNENGVQEQWNWSPWTEPRLPVQTGLGLGEMPIRDKDVMALLSHPDLVKDLKAAIKYSHRGALVTGASAFVGGLLGGPTGIFIGGAELPAAEKQKLRAEIEVIVKDLYWTDAPQLICLVLENPTIRGQVVAVLARYL</sequence>
<comment type="caution">
    <text evidence="2">The sequence shown here is derived from an EMBL/GenBank/DDBJ whole genome shotgun (WGS) entry which is preliminary data.</text>
</comment>
<name>A0A8K1D8L3_9PASS</name>
<gene>
    <name evidence="2" type="ORF">HGM15179_020764</name>
</gene>
<dbReference type="Pfam" id="PF20721">
    <property type="entry name" value="C19orf12"/>
    <property type="match status" value="1"/>
</dbReference>
<evidence type="ECO:0000313" key="2">
    <source>
        <dbReference type="EMBL" id="TRZ06343.1"/>
    </source>
</evidence>
<organism evidence="2 3">
    <name type="scientific">Zosterops borbonicus</name>
    <dbReference type="NCBI Taxonomy" id="364589"/>
    <lineage>
        <taxon>Eukaryota</taxon>
        <taxon>Metazoa</taxon>
        <taxon>Chordata</taxon>
        <taxon>Craniata</taxon>
        <taxon>Vertebrata</taxon>
        <taxon>Euteleostomi</taxon>
        <taxon>Archelosauria</taxon>
        <taxon>Archosauria</taxon>
        <taxon>Dinosauria</taxon>
        <taxon>Saurischia</taxon>
        <taxon>Theropoda</taxon>
        <taxon>Coelurosauria</taxon>
        <taxon>Aves</taxon>
        <taxon>Neognathae</taxon>
        <taxon>Neoaves</taxon>
        <taxon>Telluraves</taxon>
        <taxon>Australaves</taxon>
        <taxon>Passeriformes</taxon>
        <taxon>Sylvioidea</taxon>
        <taxon>Zosteropidae</taxon>
        <taxon>Zosterops</taxon>
    </lineage>
</organism>
<dbReference type="AlphaFoldDB" id="A0A8K1D8L3"/>
<dbReference type="OrthoDB" id="5976774at2759"/>
<keyword evidence="3" id="KW-1185">Reference proteome</keyword>
<dbReference type="InterPro" id="IPR033369">
    <property type="entry name" value="C19orf12"/>
</dbReference>
<comment type="similarity">
    <text evidence="1">Belongs to the C19orf12 family.</text>
</comment>